<reference evidence="1" key="2">
    <citation type="journal article" date="2015" name="Fish Shellfish Immunol.">
        <title>Early steps in the European eel (Anguilla anguilla)-Vibrio vulnificus interaction in the gills: Role of the RtxA13 toxin.</title>
        <authorList>
            <person name="Callol A."/>
            <person name="Pajuelo D."/>
            <person name="Ebbesson L."/>
            <person name="Teles M."/>
            <person name="MacKenzie S."/>
            <person name="Amaro C."/>
        </authorList>
    </citation>
    <scope>NUCLEOTIDE SEQUENCE</scope>
</reference>
<organism evidence="1">
    <name type="scientific">Anguilla anguilla</name>
    <name type="common">European freshwater eel</name>
    <name type="synonym">Muraena anguilla</name>
    <dbReference type="NCBI Taxonomy" id="7936"/>
    <lineage>
        <taxon>Eukaryota</taxon>
        <taxon>Metazoa</taxon>
        <taxon>Chordata</taxon>
        <taxon>Craniata</taxon>
        <taxon>Vertebrata</taxon>
        <taxon>Euteleostomi</taxon>
        <taxon>Actinopterygii</taxon>
        <taxon>Neopterygii</taxon>
        <taxon>Teleostei</taxon>
        <taxon>Anguilliformes</taxon>
        <taxon>Anguillidae</taxon>
        <taxon>Anguilla</taxon>
    </lineage>
</organism>
<proteinExistence type="predicted"/>
<dbReference type="EMBL" id="GBXM01023927">
    <property type="protein sequence ID" value="JAH84650.1"/>
    <property type="molecule type" value="Transcribed_RNA"/>
</dbReference>
<evidence type="ECO:0000313" key="1">
    <source>
        <dbReference type="EMBL" id="JAH84650.1"/>
    </source>
</evidence>
<name>A0A0E9W4Y0_ANGAN</name>
<accession>A0A0E9W4Y0</accession>
<reference evidence="1" key="1">
    <citation type="submission" date="2014-11" db="EMBL/GenBank/DDBJ databases">
        <authorList>
            <person name="Amaro Gonzalez C."/>
        </authorList>
    </citation>
    <scope>NUCLEOTIDE SEQUENCE</scope>
</reference>
<sequence>MQYNCPMKTCSITALPTGVRHLCVT</sequence>
<protein>
    <submittedName>
        <fullName evidence="1">Uncharacterized protein</fullName>
    </submittedName>
</protein>
<dbReference type="AlphaFoldDB" id="A0A0E9W4Y0"/>